<evidence type="ECO:0000256" key="4">
    <source>
        <dbReference type="ARBA" id="ARBA00071200"/>
    </source>
</evidence>
<evidence type="ECO:0000256" key="2">
    <source>
        <dbReference type="ARBA" id="ARBA00012452"/>
    </source>
</evidence>
<dbReference type="PROSITE" id="PS50405">
    <property type="entry name" value="GST_CTER"/>
    <property type="match status" value="1"/>
</dbReference>
<dbReference type="EC" id="2.5.1.18" evidence="2"/>
<reference evidence="8" key="1">
    <citation type="submission" date="2021-11" db="EMBL/GenBank/DDBJ databases">
        <authorList>
            <person name="Schell T."/>
        </authorList>
    </citation>
    <scope>NUCLEOTIDE SEQUENCE</scope>
    <source>
        <strain evidence="8">M5</strain>
    </source>
</reference>
<accession>A0A8J2REM2</accession>
<evidence type="ECO:0000256" key="5">
    <source>
        <dbReference type="ARBA" id="ARBA00081375"/>
    </source>
</evidence>
<dbReference type="InterPro" id="IPR050213">
    <property type="entry name" value="GST_superfamily"/>
</dbReference>
<dbReference type="SFLD" id="SFLDG00363">
    <property type="entry name" value="AMPS_(cytGST):_Alpha-__Mu-__Pi"/>
    <property type="match status" value="1"/>
</dbReference>
<dbReference type="FunFam" id="3.40.30.10:FF:000019">
    <property type="entry name" value="Glutathione S-transferase Mu"/>
    <property type="match status" value="1"/>
</dbReference>
<dbReference type="GO" id="GO:0006749">
    <property type="term" value="P:glutathione metabolic process"/>
    <property type="evidence" value="ECO:0007669"/>
    <property type="project" value="TreeGrafter"/>
</dbReference>
<dbReference type="EMBL" id="CAKKLH010000101">
    <property type="protein sequence ID" value="CAH0103005.1"/>
    <property type="molecule type" value="Genomic_DNA"/>
</dbReference>
<protein>
    <recommendedName>
        <fullName evidence="4">Glutathione S-transferase</fullName>
        <ecNumber evidence="2">2.5.1.18</ecNumber>
    </recommendedName>
    <alternativeName>
        <fullName evidence="5">GST class-mu</fullName>
    </alternativeName>
</protein>
<comment type="caution">
    <text evidence="8">The sequence shown here is derived from an EMBL/GenBank/DDBJ whole genome shotgun (WGS) entry which is preliminary data.</text>
</comment>
<dbReference type="InterPro" id="IPR003081">
    <property type="entry name" value="GST_mu"/>
</dbReference>
<dbReference type="InterPro" id="IPR036282">
    <property type="entry name" value="Glutathione-S-Trfase_C_sf"/>
</dbReference>
<evidence type="ECO:0000259" key="7">
    <source>
        <dbReference type="PROSITE" id="PS50405"/>
    </source>
</evidence>
<keyword evidence="3" id="KW-0808">Transferase</keyword>
<dbReference type="InterPro" id="IPR004045">
    <property type="entry name" value="Glutathione_S-Trfase_N"/>
</dbReference>
<dbReference type="Proteomes" id="UP000789390">
    <property type="component" value="Unassembled WGS sequence"/>
</dbReference>
<dbReference type="SFLD" id="SFLDG01205">
    <property type="entry name" value="AMPS.1"/>
    <property type="match status" value="1"/>
</dbReference>
<dbReference type="CDD" id="cd03075">
    <property type="entry name" value="GST_N_Mu"/>
    <property type="match status" value="1"/>
</dbReference>
<dbReference type="InterPro" id="IPR040079">
    <property type="entry name" value="Glutathione_S-Trfase"/>
</dbReference>
<dbReference type="Gene3D" id="3.40.30.10">
    <property type="entry name" value="Glutaredoxin"/>
    <property type="match status" value="1"/>
</dbReference>
<evidence type="ECO:0000256" key="3">
    <source>
        <dbReference type="ARBA" id="ARBA00022679"/>
    </source>
</evidence>
<name>A0A8J2REM2_9CRUS</name>
<sequence length="219" mass="25218">MASVKTGYWNIRGYMQPIRLLLAYAGVEYEDKRYNIGPAPDYDRSEWLNDKFNLGLDFPNCPYYIDGDVKLSQTFAILKYLGRKHNLAPKTEEEHIRVDLAEAEAIDLRTKWSTLCYNAEFEKMKPEYVKNAAVKLKEISTFLGSHPYFAGQNITYIDFLIYELMDQNSQLIPGLLDEFPNLKEFHARIGGLEKVAAYLSSDKCIKYPFNGPMAQWGGK</sequence>
<dbReference type="Pfam" id="PF02798">
    <property type="entry name" value="GST_N"/>
    <property type="match status" value="1"/>
</dbReference>
<dbReference type="PANTHER" id="PTHR11571">
    <property type="entry name" value="GLUTATHIONE S-TRANSFERASE"/>
    <property type="match status" value="1"/>
</dbReference>
<dbReference type="AlphaFoldDB" id="A0A8J2REM2"/>
<organism evidence="8 9">
    <name type="scientific">Daphnia galeata</name>
    <dbReference type="NCBI Taxonomy" id="27404"/>
    <lineage>
        <taxon>Eukaryota</taxon>
        <taxon>Metazoa</taxon>
        <taxon>Ecdysozoa</taxon>
        <taxon>Arthropoda</taxon>
        <taxon>Crustacea</taxon>
        <taxon>Branchiopoda</taxon>
        <taxon>Diplostraca</taxon>
        <taxon>Cladocera</taxon>
        <taxon>Anomopoda</taxon>
        <taxon>Daphniidae</taxon>
        <taxon>Daphnia</taxon>
    </lineage>
</organism>
<comment type="similarity">
    <text evidence="1">Belongs to the GST superfamily. Mu family.</text>
</comment>
<feature type="domain" description="GST N-terminal" evidence="6">
    <location>
        <begin position="2"/>
        <end position="89"/>
    </location>
</feature>
<dbReference type="OrthoDB" id="4951845at2759"/>
<dbReference type="InterPro" id="IPR036249">
    <property type="entry name" value="Thioredoxin-like_sf"/>
</dbReference>
<proteinExistence type="inferred from homology"/>
<dbReference type="FunFam" id="1.20.1050.10:FF:000003">
    <property type="entry name" value="Glutathione S-transferase 2"/>
    <property type="match status" value="1"/>
</dbReference>
<evidence type="ECO:0000259" key="6">
    <source>
        <dbReference type="PROSITE" id="PS50404"/>
    </source>
</evidence>
<feature type="domain" description="GST C-terminal" evidence="7">
    <location>
        <begin position="91"/>
        <end position="209"/>
    </location>
</feature>
<dbReference type="InterPro" id="IPR004046">
    <property type="entry name" value="GST_C"/>
</dbReference>
<dbReference type="Pfam" id="PF14497">
    <property type="entry name" value="GST_C_3"/>
    <property type="match status" value="1"/>
</dbReference>
<dbReference type="SUPFAM" id="SSF52833">
    <property type="entry name" value="Thioredoxin-like"/>
    <property type="match status" value="1"/>
</dbReference>
<dbReference type="SUPFAM" id="SSF47616">
    <property type="entry name" value="GST C-terminal domain-like"/>
    <property type="match status" value="1"/>
</dbReference>
<dbReference type="Gene3D" id="1.20.1050.10">
    <property type="match status" value="1"/>
</dbReference>
<dbReference type="PRINTS" id="PR01267">
    <property type="entry name" value="GSTRNSFRASEM"/>
</dbReference>
<evidence type="ECO:0000313" key="9">
    <source>
        <dbReference type="Proteomes" id="UP000789390"/>
    </source>
</evidence>
<evidence type="ECO:0000256" key="1">
    <source>
        <dbReference type="ARBA" id="ARBA00005861"/>
    </source>
</evidence>
<evidence type="ECO:0000313" key="8">
    <source>
        <dbReference type="EMBL" id="CAH0103005.1"/>
    </source>
</evidence>
<dbReference type="PROSITE" id="PS50404">
    <property type="entry name" value="GST_NTER"/>
    <property type="match status" value="1"/>
</dbReference>
<keyword evidence="9" id="KW-1185">Reference proteome</keyword>
<dbReference type="GO" id="GO:0004364">
    <property type="term" value="F:glutathione transferase activity"/>
    <property type="evidence" value="ECO:0007669"/>
    <property type="project" value="UniProtKB-EC"/>
</dbReference>
<dbReference type="SFLD" id="SFLDS00019">
    <property type="entry name" value="Glutathione_Transferase_(cytos"/>
    <property type="match status" value="1"/>
</dbReference>
<dbReference type="InterPro" id="IPR010987">
    <property type="entry name" value="Glutathione-S-Trfase_C-like"/>
</dbReference>
<gene>
    <name evidence="8" type="ORF">DGAL_LOCUS5538</name>
</gene>
<dbReference type="PANTHER" id="PTHR11571:SF253">
    <property type="entry name" value="S-TRANSFERASE, PUTATIVE-RELATED"/>
    <property type="match status" value="1"/>
</dbReference>